<accession>A0AAD5VLC0</accession>
<sequence>MLPKTIDATKGVKGDDIIIAFMGATGSGKSFVRLWYSTVLTSSTNQAVQFIDLLTEQTGRRAGNSLTSVTQGIEATRMQLPGDPKERDIVLVDTPGFDGTATSDMEVLQMINKWLQKTYERNIRLSALVYLHRITDNRMGSSPCKNVRMFGELCGELVMTKVVLVTTMWEKVPLQVGEEREKELISIYWKGLIERGSSVDRLKRGTYNDAWAVVSQMLERRLRREASEIVLLHEERLIDNHPSTAKYTDLRKQMLQQQKSIKSLLVKIDKTKDQPQKRKLETELEVLKRKLYQTNREAEELKLSIFKRIFSFIYTLIPAKARATQATTFAMSIERFESLVEDRETPIHVTGTQDPIWALQVDVIARLAMAPVTKPVKVIKVHVPRHNAQRIGNKLNAEVKNLAKQRTIRVETYQPNPELAAAVESASEWNSLLMTARAERGPQWDIGTQQFHVDKESDLYYNPTPLLEVVKSELEDDSPEAQVQAHAAQHGHQFPPGHPGAMPHPGQQPPPGAFHPSVRHQTPMRGGDPRGEFHNMPPGMHPQMVQGGHPHGPPPGAQMNFPPGGFPGTPGMNMRPGFPGAPFNAGPPGQFFNNDPGASPMRGPPGHMGGMNVGVPGGGMPGMGGMPQRGMPPPGMNMSPEMRRMTRGMPEDFPMH</sequence>
<dbReference type="PANTHER" id="PTHR24637:SF421">
    <property type="entry name" value="CUTICLE COLLAGEN DPY-2"/>
    <property type="match status" value="1"/>
</dbReference>
<evidence type="ECO:0000256" key="2">
    <source>
        <dbReference type="SAM" id="MobiDB-lite"/>
    </source>
</evidence>
<feature type="compositionally biased region" description="Low complexity" evidence="2">
    <location>
        <begin position="481"/>
        <end position="505"/>
    </location>
</feature>
<evidence type="ECO:0000313" key="4">
    <source>
        <dbReference type="Proteomes" id="UP001213000"/>
    </source>
</evidence>
<dbReference type="Proteomes" id="UP001213000">
    <property type="component" value="Unassembled WGS sequence"/>
</dbReference>
<dbReference type="AlphaFoldDB" id="A0AAD5VLC0"/>
<keyword evidence="4" id="KW-1185">Reference proteome</keyword>
<dbReference type="PANTHER" id="PTHR24637">
    <property type="entry name" value="COLLAGEN"/>
    <property type="match status" value="1"/>
</dbReference>
<evidence type="ECO:0000313" key="3">
    <source>
        <dbReference type="EMBL" id="KAJ3563412.1"/>
    </source>
</evidence>
<dbReference type="InterPro" id="IPR027417">
    <property type="entry name" value="P-loop_NTPase"/>
</dbReference>
<organism evidence="3 4">
    <name type="scientific">Leucocoprinus birnbaumii</name>
    <dbReference type="NCBI Taxonomy" id="56174"/>
    <lineage>
        <taxon>Eukaryota</taxon>
        <taxon>Fungi</taxon>
        <taxon>Dikarya</taxon>
        <taxon>Basidiomycota</taxon>
        <taxon>Agaricomycotina</taxon>
        <taxon>Agaricomycetes</taxon>
        <taxon>Agaricomycetidae</taxon>
        <taxon>Agaricales</taxon>
        <taxon>Agaricineae</taxon>
        <taxon>Agaricaceae</taxon>
        <taxon>Leucocoprinus</taxon>
    </lineage>
</organism>
<dbReference type="EMBL" id="JANIEX010000762">
    <property type="protein sequence ID" value="KAJ3563412.1"/>
    <property type="molecule type" value="Genomic_DNA"/>
</dbReference>
<keyword evidence="1" id="KW-0175">Coiled coil</keyword>
<gene>
    <name evidence="3" type="ORF">NP233_g8956</name>
</gene>
<comment type="caution">
    <text evidence="3">The sequence shown here is derived from an EMBL/GenBank/DDBJ whole genome shotgun (WGS) entry which is preliminary data.</text>
</comment>
<name>A0AAD5VLC0_9AGAR</name>
<dbReference type="Gene3D" id="3.40.50.300">
    <property type="entry name" value="P-loop containing nucleotide triphosphate hydrolases"/>
    <property type="match status" value="1"/>
</dbReference>
<proteinExistence type="predicted"/>
<dbReference type="SUPFAM" id="SSF52540">
    <property type="entry name" value="P-loop containing nucleoside triphosphate hydrolases"/>
    <property type="match status" value="1"/>
</dbReference>
<protein>
    <recommendedName>
        <fullName evidence="5">G domain-containing protein</fullName>
    </recommendedName>
</protein>
<reference evidence="3" key="1">
    <citation type="submission" date="2022-07" db="EMBL/GenBank/DDBJ databases">
        <title>Genome Sequence of Leucocoprinus birnbaumii.</title>
        <authorList>
            <person name="Buettner E."/>
        </authorList>
    </citation>
    <scope>NUCLEOTIDE SEQUENCE</scope>
    <source>
        <strain evidence="3">VT141</strain>
    </source>
</reference>
<evidence type="ECO:0008006" key="5">
    <source>
        <dbReference type="Google" id="ProtNLM"/>
    </source>
</evidence>
<evidence type="ECO:0000256" key="1">
    <source>
        <dbReference type="SAM" id="Coils"/>
    </source>
</evidence>
<feature type="coiled-coil region" evidence="1">
    <location>
        <begin position="277"/>
        <end position="304"/>
    </location>
</feature>
<feature type="region of interest" description="Disordered" evidence="2">
    <location>
        <begin position="474"/>
        <end position="557"/>
    </location>
</feature>